<dbReference type="EMBL" id="DS268409">
    <property type="protein sequence ID" value="EFO95298.1"/>
    <property type="molecule type" value="Genomic_DNA"/>
</dbReference>
<reference evidence="1" key="1">
    <citation type="submission" date="2007-07" db="EMBL/GenBank/DDBJ databases">
        <title>PCAP assembly of the Caenorhabditis remanei genome.</title>
        <authorList>
            <consortium name="The Caenorhabditis remanei Sequencing Consortium"/>
            <person name="Wilson R.K."/>
        </authorList>
    </citation>
    <scope>NUCLEOTIDE SEQUENCE [LARGE SCALE GENOMIC DNA]</scope>
    <source>
        <strain evidence="1">PB4641</strain>
    </source>
</reference>
<proteinExistence type="predicted"/>
<dbReference type="eggNOG" id="ENOG502THVB">
    <property type="taxonomic scope" value="Eukaryota"/>
</dbReference>
<dbReference type="KEGG" id="crq:GCK72_020269"/>
<dbReference type="CTD" id="9820234"/>
<dbReference type="OMA" id="RINNCAT"/>
<dbReference type="Pfam" id="PF10912">
    <property type="entry name" value="Glam1"/>
    <property type="match status" value="1"/>
</dbReference>
<dbReference type="GeneID" id="9820234"/>
<dbReference type="PANTHER" id="PTHR35013">
    <property type="entry name" value="PROTEIN CBG22618-RELATED"/>
    <property type="match status" value="1"/>
</dbReference>
<gene>
    <name evidence="1" type="ORF">CRE_08906</name>
</gene>
<name>E3LI86_CAERE</name>
<sequence length="254" mass="29271">MGGSEKEPTYRGAYIRPILLIYSSLVLIGTSYAFISEGHPIMRINNCATLTLHAILFFGVLFNTERSLGCAERFLRLFICLYIAIFFVLPVMMASMRASGSAPHTPKMLHESLGSYIRKSFEKEPTEAEKRFDEEAKDQLLQVFTDDDTKLKVDSMFLDKASKETVIKVLDYGEFKILKEHALQNHTISGLFLDNMIHDIRRREAFRAGIWSGYGMEMACILTIILLAVQHHLVKRMWLHSIFNQPLKEQYLYY</sequence>
<dbReference type="AlphaFoldDB" id="E3LI86"/>
<organism evidence="2">
    <name type="scientific">Caenorhabditis remanei</name>
    <name type="common">Caenorhabditis vulgaris</name>
    <dbReference type="NCBI Taxonomy" id="31234"/>
    <lineage>
        <taxon>Eukaryota</taxon>
        <taxon>Metazoa</taxon>
        <taxon>Ecdysozoa</taxon>
        <taxon>Nematoda</taxon>
        <taxon>Chromadorea</taxon>
        <taxon>Rhabditida</taxon>
        <taxon>Rhabditina</taxon>
        <taxon>Rhabditomorpha</taxon>
        <taxon>Rhabditoidea</taxon>
        <taxon>Rhabditidae</taxon>
        <taxon>Peloderinae</taxon>
        <taxon>Caenorhabditis</taxon>
    </lineage>
</organism>
<dbReference type="InterPro" id="IPR024483">
    <property type="entry name" value="Glam1"/>
</dbReference>
<evidence type="ECO:0000313" key="2">
    <source>
        <dbReference type="Proteomes" id="UP000008281"/>
    </source>
</evidence>
<keyword evidence="2" id="KW-1185">Reference proteome</keyword>
<dbReference type="Proteomes" id="UP000008281">
    <property type="component" value="Unassembled WGS sequence"/>
</dbReference>
<accession>E3LI86</accession>
<dbReference type="PANTHER" id="PTHR35013:SF1">
    <property type="entry name" value="PBPE DOMAIN-CONTAINING PROTEIN"/>
    <property type="match status" value="1"/>
</dbReference>
<evidence type="ECO:0000313" key="1">
    <source>
        <dbReference type="EMBL" id="EFO95298.1"/>
    </source>
</evidence>
<dbReference type="FunCoup" id="E3LI86">
    <property type="interactions" value="1080"/>
</dbReference>
<dbReference type="RefSeq" id="XP_003116402.2">
    <property type="nucleotide sequence ID" value="XM_003116354.2"/>
</dbReference>
<dbReference type="OrthoDB" id="5778021at2759"/>
<dbReference type="HOGENOM" id="CLU_1095145_0_0_1"/>
<protein>
    <submittedName>
        <fullName evidence="1">Uncharacterized protein</fullName>
    </submittedName>
</protein>